<evidence type="ECO:0000256" key="3">
    <source>
        <dbReference type="ARBA" id="ARBA00022630"/>
    </source>
</evidence>
<evidence type="ECO:0000256" key="1">
    <source>
        <dbReference type="ARBA" id="ARBA00001974"/>
    </source>
</evidence>
<evidence type="ECO:0000259" key="6">
    <source>
        <dbReference type="Pfam" id="PF03275"/>
    </source>
</evidence>
<dbReference type="GO" id="GO:0050660">
    <property type="term" value="F:flavin adenine dinucleotide binding"/>
    <property type="evidence" value="ECO:0007669"/>
    <property type="project" value="TreeGrafter"/>
</dbReference>
<dbReference type="AlphaFoldDB" id="A0AAV9IUV5"/>
<evidence type="ECO:0000256" key="4">
    <source>
        <dbReference type="ARBA" id="ARBA00022827"/>
    </source>
</evidence>
<dbReference type="EMBL" id="JANCYW010000006">
    <property type="protein sequence ID" value="KAK4535875.1"/>
    <property type="molecule type" value="Genomic_DNA"/>
</dbReference>
<dbReference type="GO" id="GO:0008767">
    <property type="term" value="F:UDP-galactopyranose mutase activity"/>
    <property type="evidence" value="ECO:0007669"/>
    <property type="project" value="InterPro"/>
</dbReference>
<dbReference type="PANTHER" id="PTHR21197:SF0">
    <property type="entry name" value="UDP-GALACTOPYRANOSE MUTASE"/>
    <property type="match status" value="1"/>
</dbReference>
<dbReference type="Pfam" id="PF13450">
    <property type="entry name" value="NAD_binding_8"/>
    <property type="match status" value="1"/>
</dbReference>
<comment type="cofactor">
    <cofactor evidence="1">
        <name>FAD</name>
        <dbReference type="ChEBI" id="CHEBI:57692"/>
    </cofactor>
</comment>
<dbReference type="InterPro" id="IPR004379">
    <property type="entry name" value="UDP-GALP_mutase"/>
</dbReference>
<keyword evidence="8" id="KW-1185">Reference proteome</keyword>
<accession>A0AAV9IUV5</accession>
<dbReference type="Proteomes" id="UP001301350">
    <property type="component" value="Unassembled WGS sequence"/>
</dbReference>
<evidence type="ECO:0000256" key="2">
    <source>
        <dbReference type="ARBA" id="ARBA00009321"/>
    </source>
</evidence>
<reference evidence="7 8" key="1">
    <citation type="submission" date="2022-07" db="EMBL/GenBank/DDBJ databases">
        <title>Genome-wide signatures of adaptation to extreme environments.</title>
        <authorList>
            <person name="Cho C.H."/>
            <person name="Yoon H.S."/>
        </authorList>
    </citation>
    <scope>NUCLEOTIDE SEQUENCE [LARGE SCALE GENOMIC DNA]</scope>
    <source>
        <strain evidence="7 8">DBV 063 E5</strain>
    </source>
</reference>
<evidence type="ECO:0000256" key="5">
    <source>
        <dbReference type="ARBA" id="ARBA00023235"/>
    </source>
</evidence>
<dbReference type="NCBIfam" id="TIGR00031">
    <property type="entry name" value="UDP-GALP_mutase"/>
    <property type="match status" value="1"/>
</dbReference>
<dbReference type="SUPFAM" id="SSF54373">
    <property type="entry name" value="FAD-linked reductases, C-terminal domain"/>
    <property type="match status" value="1"/>
</dbReference>
<comment type="similarity">
    <text evidence="2">Belongs to the UDP-galactopyranose/dTDP-fucopyranose mutase family.</text>
</comment>
<dbReference type="Pfam" id="PF03275">
    <property type="entry name" value="GLF"/>
    <property type="match status" value="1"/>
</dbReference>
<feature type="domain" description="UDP-galactopyranose mutase C-terminal" evidence="6">
    <location>
        <begin position="152"/>
        <end position="371"/>
    </location>
</feature>
<gene>
    <name evidence="7" type="ORF">CDCA_CDCA06G1900</name>
</gene>
<sequence>MDSFDVLVVGAGLSGAVSAERLATRAKRVLVVERRDHIAGNCYDFVNEHGIRVSKYGAHLFHTDDERVWAYVSRFAEWERWEHQVVAYVEGKLVPVPVNITTVNRLFNQHIRSEAEMREWLEREHEGLVPRPPRDGREAAIARVGPRLYHQIFHTYTWKQWGKHPEQLDASVLERIPVRDNWDPRYFSDRYQALPRHGYTQMVQRILAHPRIAVCVGVDFFELLHSDRAVFPGLPSEAVQNVRRRWQQHQLAVVYTGPIDRYFRQAGYPRLEYRSIQFTTQHLRLSGYYQPNSVVNYPGPEVPFTRIVEYKHFLQQRSDYTTIVSEVSSDEGDPYYPVPNQRNRDLYRKYQQLAEREQHVHFIGRLASYKYFNMDQAIANALQYWDNHEV</sequence>
<dbReference type="Gene3D" id="3.40.50.720">
    <property type="entry name" value="NAD(P)-binding Rossmann-like Domain"/>
    <property type="match status" value="3"/>
</dbReference>
<organism evidence="7 8">
    <name type="scientific">Cyanidium caldarium</name>
    <name type="common">Red alga</name>
    <dbReference type="NCBI Taxonomy" id="2771"/>
    <lineage>
        <taxon>Eukaryota</taxon>
        <taxon>Rhodophyta</taxon>
        <taxon>Bangiophyceae</taxon>
        <taxon>Cyanidiales</taxon>
        <taxon>Cyanidiaceae</taxon>
        <taxon>Cyanidium</taxon>
    </lineage>
</organism>
<keyword evidence="3" id="KW-0285">Flavoprotein</keyword>
<protein>
    <recommendedName>
        <fullName evidence="6">UDP-galactopyranose mutase C-terminal domain-containing protein</fullName>
    </recommendedName>
</protein>
<keyword evidence="4" id="KW-0274">FAD</keyword>
<keyword evidence="5" id="KW-0413">Isomerase</keyword>
<dbReference type="PANTHER" id="PTHR21197">
    <property type="entry name" value="UDP-GALACTOPYRANOSE MUTASE"/>
    <property type="match status" value="1"/>
</dbReference>
<name>A0AAV9IUV5_CYACA</name>
<proteinExistence type="inferred from homology"/>
<evidence type="ECO:0000313" key="7">
    <source>
        <dbReference type="EMBL" id="KAK4535875.1"/>
    </source>
</evidence>
<comment type="caution">
    <text evidence="7">The sequence shown here is derived from an EMBL/GenBank/DDBJ whole genome shotgun (WGS) entry which is preliminary data.</text>
</comment>
<evidence type="ECO:0000313" key="8">
    <source>
        <dbReference type="Proteomes" id="UP001301350"/>
    </source>
</evidence>
<dbReference type="SUPFAM" id="SSF51971">
    <property type="entry name" value="Nucleotide-binding domain"/>
    <property type="match status" value="1"/>
</dbReference>
<dbReference type="InterPro" id="IPR015899">
    <property type="entry name" value="UDP-GalPyranose_mutase_C"/>
</dbReference>